<dbReference type="AlphaFoldDB" id="A0AAN8VCM8"/>
<dbReference type="Pfam" id="PF20936">
    <property type="entry name" value="GCIP_C"/>
    <property type="match status" value="1"/>
</dbReference>
<dbReference type="GO" id="GO:0005634">
    <property type="term" value="C:nucleus"/>
    <property type="evidence" value="ECO:0007669"/>
    <property type="project" value="TreeGrafter"/>
</dbReference>
<evidence type="ECO:0000313" key="3">
    <source>
        <dbReference type="EMBL" id="KAK6931565.1"/>
    </source>
</evidence>
<feature type="compositionally biased region" description="Polar residues" evidence="1">
    <location>
        <begin position="77"/>
        <end position="92"/>
    </location>
</feature>
<protein>
    <recommendedName>
        <fullName evidence="2">Cyclin-D1-binding protein 1-like C-terminal domain-containing protein</fullName>
    </recommendedName>
</protein>
<sequence>MHVLLLRRVVKQNVTATGRALANIAVTVKDILREMKELKPASSYPDDEYNNVSSPAESSADAESKHDDDDGYDDGTYSFSTSLHKQVNSKGSNDLVNSLEKLLKQSQGIGVQIDELGACLYPPQ</sequence>
<comment type="caution">
    <text evidence="3">The sequence shown here is derived from an EMBL/GenBank/DDBJ whole genome shotgun (WGS) entry which is preliminary data.</text>
</comment>
<dbReference type="PANTHER" id="PTHR15492:SF1">
    <property type="entry name" value="CYCLIN-D1-BINDING PROTEIN 1"/>
    <property type="match status" value="1"/>
</dbReference>
<gene>
    <name evidence="3" type="ORF">RJ641_003358</name>
</gene>
<dbReference type="EMBL" id="JBAMMX010000011">
    <property type="protein sequence ID" value="KAK6931565.1"/>
    <property type="molecule type" value="Genomic_DNA"/>
</dbReference>
<accession>A0AAN8VCM8</accession>
<feature type="region of interest" description="Disordered" evidence="1">
    <location>
        <begin position="39"/>
        <end position="92"/>
    </location>
</feature>
<reference evidence="3 4" key="1">
    <citation type="submission" date="2023-12" db="EMBL/GenBank/DDBJ databases">
        <title>A high-quality genome assembly for Dillenia turbinata (Dilleniales).</title>
        <authorList>
            <person name="Chanderbali A."/>
        </authorList>
    </citation>
    <scope>NUCLEOTIDE SEQUENCE [LARGE SCALE GENOMIC DNA]</scope>
    <source>
        <strain evidence="3">LSX21</strain>
        <tissue evidence="3">Leaf</tissue>
    </source>
</reference>
<dbReference type="Proteomes" id="UP001370490">
    <property type="component" value="Unassembled WGS sequence"/>
</dbReference>
<evidence type="ECO:0000259" key="2">
    <source>
        <dbReference type="Pfam" id="PF20936"/>
    </source>
</evidence>
<dbReference type="InterPro" id="IPR026907">
    <property type="entry name" value="GCIP-like"/>
</dbReference>
<dbReference type="PANTHER" id="PTHR15492">
    <property type="entry name" value="CYCLIN D1-BINDING PROTEIN 1"/>
    <property type="match status" value="1"/>
</dbReference>
<dbReference type="InterPro" id="IPR049318">
    <property type="entry name" value="GCIP_C"/>
</dbReference>
<organism evidence="3 4">
    <name type="scientific">Dillenia turbinata</name>
    <dbReference type="NCBI Taxonomy" id="194707"/>
    <lineage>
        <taxon>Eukaryota</taxon>
        <taxon>Viridiplantae</taxon>
        <taxon>Streptophyta</taxon>
        <taxon>Embryophyta</taxon>
        <taxon>Tracheophyta</taxon>
        <taxon>Spermatophyta</taxon>
        <taxon>Magnoliopsida</taxon>
        <taxon>eudicotyledons</taxon>
        <taxon>Gunneridae</taxon>
        <taxon>Pentapetalae</taxon>
        <taxon>Dilleniales</taxon>
        <taxon>Dilleniaceae</taxon>
        <taxon>Dillenia</taxon>
    </lineage>
</organism>
<dbReference type="Gene3D" id="1.20.1410.10">
    <property type="entry name" value="I/LWEQ domain"/>
    <property type="match status" value="1"/>
</dbReference>
<proteinExistence type="predicted"/>
<feature type="domain" description="Cyclin-D1-binding protein 1-like C-terminal" evidence="2">
    <location>
        <begin position="87"/>
        <end position="124"/>
    </location>
</feature>
<evidence type="ECO:0000256" key="1">
    <source>
        <dbReference type="SAM" id="MobiDB-lite"/>
    </source>
</evidence>
<name>A0AAN8VCM8_9MAGN</name>
<keyword evidence="4" id="KW-1185">Reference proteome</keyword>
<evidence type="ECO:0000313" key="4">
    <source>
        <dbReference type="Proteomes" id="UP001370490"/>
    </source>
</evidence>